<dbReference type="GeneID" id="73324487"/>
<protein>
    <submittedName>
        <fullName evidence="1">Uncharacterized protein</fullName>
    </submittedName>
</protein>
<dbReference type="AlphaFoldDB" id="A0AA37P7E6"/>
<reference evidence="1 2" key="1">
    <citation type="submission" date="2022-03" db="EMBL/GenBank/DDBJ databases">
        <title>Genome data of Colletotrichum spp.</title>
        <authorList>
            <person name="Utami Y.D."/>
            <person name="Hiruma K."/>
        </authorList>
    </citation>
    <scope>NUCLEOTIDE SEQUENCE [LARGE SCALE GENOMIC DNA]</scope>
    <source>
        <strain evidence="1 2">MAFF 239500</strain>
    </source>
</reference>
<dbReference type="EMBL" id="BQXU01000007">
    <property type="protein sequence ID" value="GKT43504.1"/>
    <property type="molecule type" value="Genomic_DNA"/>
</dbReference>
<evidence type="ECO:0000313" key="1">
    <source>
        <dbReference type="EMBL" id="GKT43504.1"/>
    </source>
</evidence>
<dbReference type="RefSeq" id="XP_049125854.1">
    <property type="nucleotide sequence ID" value="XM_049269897.1"/>
</dbReference>
<proteinExistence type="predicted"/>
<sequence>MSCSQVWSGNVHPRILQLWIAVVGRAIEPDIGRGGKVECGFDIPSRSCWIFCAWVVSALEKTIGEASGNRFRMSTLLLAGVDGETLRA</sequence>
<dbReference type="Proteomes" id="UP001055115">
    <property type="component" value="Unassembled WGS sequence"/>
</dbReference>
<evidence type="ECO:0000313" key="2">
    <source>
        <dbReference type="Proteomes" id="UP001055115"/>
    </source>
</evidence>
<organism evidence="1 2">
    <name type="scientific">Colletotrichum spaethianum</name>
    <dbReference type="NCBI Taxonomy" id="700344"/>
    <lineage>
        <taxon>Eukaryota</taxon>
        <taxon>Fungi</taxon>
        <taxon>Dikarya</taxon>
        <taxon>Ascomycota</taxon>
        <taxon>Pezizomycotina</taxon>
        <taxon>Sordariomycetes</taxon>
        <taxon>Hypocreomycetidae</taxon>
        <taxon>Glomerellales</taxon>
        <taxon>Glomerellaceae</taxon>
        <taxon>Colletotrichum</taxon>
        <taxon>Colletotrichum spaethianum species complex</taxon>
    </lineage>
</organism>
<accession>A0AA37P7E6</accession>
<gene>
    <name evidence="1" type="ORF">ColSpa_03685</name>
</gene>
<keyword evidence="2" id="KW-1185">Reference proteome</keyword>
<comment type="caution">
    <text evidence="1">The sequence shown here is derived from an EMBL/GenBank/DDBJ whole genome shotgun (WGS) entry which is preliminary data.</text>
</comment>
<name>A0AA37P7E6_9PEZI</name>